<sequence>MWSALKDVCTCGAKEAWEKYEEEECLTQFLIGVNQSHRQTIDMILTKEPLPDVYWALKRLEFEESQRPIGSRLYKNRTSIYPRPHPY</sequence>
<gene>
    <name evidence="1" type="ORF">ARALYDRAFT_684762</name>
</gene>
<proteinExistence type="predicted"/>
<reference evidence="2" key="1">
    <citation type="journal article" date="2011" name="Nat. Genet.">
        <title>The Arabidopsis lyrata genome sequence and the basis of rapid genome size change.</title>
        <authorList>
            <person name="Hu T.T."/>
            <person name="Pattyn P."/>
            <person name="Bakker E.G."/>
            <person name="Cao J."/>
            <person name="Cheng J.-F."/>
            <person name="Clark R.M."/>
            <person name="Fahlgren N."/>
            <person name="Fawcett J.A."/>
            <person name="Grimwood J."/>
            <person name="Gundlach H."/>
            <person name="Haberer G."/>
            <person name="Hollister J.D."/>
            <person name="Ossowski S."/>
            <person name="Ottilar R.P."/>
            <person name="Salamov A.A."/>
            <person name="Schneeberger K."/>
            <person name="Spannagl M."/>
            <person name="Wang X."/>
            <person name="Yang L."/>
            <person name="Nasrallah M.E."/>
            <person name="Bergelson J."/>
            <person name="Carrington J.C."/>
            <person name="Gaut B.S."/>
            <person name="Schmutz J."/>
            <person name="Mayer K.F.X."/>
            <person name="Van de Peer Y."/>
            <person name="Grigoriev I.V."/>
            <person name="Nordborg M."/>
            <person name="Weigel D."/>
            <person name="Guo Y.-L."/>
        </authorList>
    </citation>
    <scope>NUCLEOTIDE SEQUENCE [LARGE SCALE GENOMIC DNA]</scope>
    <source>
        <strain evidence="2">cv. MN47</strain>
    </source>
</reference>
<dbReference type="EMBL" id="GL348720">
    <property type="protein sequence ID" value="EFH40409.1"/>
    <property type="molecule type" value="Genomic_DNA"/>
</dbReference>
<name>D7MRM2_ARALL</name>
<protein>
    <submittedName>
        <fullName evidence="1">Predicted protein</fullName>
    </submittedName>
</protein>
<accession>D7MRM2</accession>
<organism evidence="2">
    <name type="scientific">Arabidopsis lyrata subsp. lyrata</name>
    <name type="common">Lyre-leaved rock-cress</name>
    <dbReference type="NCBI Taxonomy" id="81972"/>
    <lineage>
        <taxon>Eukaryota</taxon>
        <taxon>Viridiplantae</taxon>
        <taxon>Streptophyta</taxon>
        <taxon>Embryophyta</taxon>
        <taxon>Tracheophyta</taxon>
        <taxon>Spermatophyta</taxon>
        <taxon>Magnoliopsida</taxon>
        <taxon>eudicotyledons</taxon>
        <taxon>Gunneridae</taxon>
        <taxon>Pentapetalae</taxon>
        <taxon>rosids</taxon>
        <taxon>malvids</taxon>
        <taxon>Brassicales</taxon>
        <taxon>Brassicaceae</taxon>
        <taxon>Camelineae</taxon>
        <taxon>Arabidopsis</taxon>
    </lineage>
</organism>
<evidence type="ECO:0000313" key="1">
    <source>
        <dbReference type="EMBL" id="EFH40409.1"/>
    </source>
</evidence>
<dbReference type="Gramene" id="Al_scaffold_0008_1582">
    <property type="protein sequence ID" value="Al_scaffold_0008_1582"/>
    <property type="gene ID" value="Al_scaffold_0008_1582"/>
</dbReference>
<dbReference type="HOGENOM" id="CLU_2486408_0_0_1"/>
<dbReference type="AlphaFoldDB" id="D7MRM2"/>
<evidence type="ECO:0000313" key="2">
    <source>
        <dbReference type="Proteomes" id="UP000008694"/>
    </source>
</evidence>
<dbReference type="Proteomes" id="UP000008694">
    <property type="component" value="Unassembled WGS sequence"/>
</dbReference>
<keyword evidence="2" id="KW-1185">Reference proteome</keyword>